<evidence type="ECO:0000256" key="4">
    <source>
        <dbReference type="ARBA" id="ARBA00023125"/>
    </source>
</evidence>
<evidence type="ECO:0000256" key="3">
    <source>
        <dbReference type="ARBA" id="ARBA00023015"/>
    </source>
</evidence>
<evidence type="ECO:0000256" key="6">
    <source>
        <dbReference type="PROSITE-ProRule" id="PRU00169"/>
    </source>
</evidence>
<dbReference type="EMBL" id="CP080507">
    <property type="protein sequence ID" value="QYM80414.1"/>
    <property type="molecule type" value="Genomic_DNA"/>
</dbReference>
<evidence type="ECO:0000256" key="1">
    <source>
        <dbReference type="ARBA" id="ARBA00022553"/>
    </source>
</evidence>
<evidence type="ECO:0000256" key="2">
    <source>
        <dbReference type="ARBA" id="ARBA00023012"/>
    </source>
</evidence>
<dbReference type="GO" id="GO:0005829">
    <property type="term" value="C:cytosol"/>
    <property type="evidence" value="ECO:0007669"/>
    <property type="project" value="TreeGrafter"/>
</dbReference>
<dbReference type="PROSITE" id="PS50043">
    <property type="entry name" value="HTH_LUXR_2"/>
    <property type="match status" value="1"/>
</dbReference>
<gene>
    <name evidence="9" type="ORF">K0B96_07345</name>
</gene>
<keyword evidence="5" id="KW-0804">Transcription</keyword>
<evidence type="ECO:0000313" key="10">
    <source>
        <dbReference type="Proteomes" id="UP000825051"/>
    </source>
</evidence>
<reference evidence="9" key="1">
    <citation type="submission" date="2021-08" db="EMBL/GenBank/DDBJ databases">
        <title>Genome of a novel bacterium of the phylum Verrucomicrobia, Oleiharenicola sp. KSB-15.</title>
        <authorList>
            <person name="Chung J.-H."/>
            <person name="Ahn J.-H."/>
            <person name="Yoon Y."/>
            <person name="Kim D.-Y."/>
            <person name="An S.-H."/>
            <person name="Park I."/>
            <person name="Yeon J."/>
        </authorList>
    </citation>
    <scope>NUCLEOTIDE SEQUENCE</scope>
    <source>
        <strain evidence="9">KSB-15</strain>
    </source>
</reference>
<keyword evidence="4" id="KW-0238">DNA-binding</keyword>
<protein>
    <submittedName>
        <fullName evidence="9">Response regulator</fullName>
    </submittedName>
</protein>
<dbReference type="RefSeq" id="WP_220165571.1">
    <property type="nucleotide sequence ID" value="NZ_CP080507.1"/>
</dbReference>
<dbReference type="InterPro" id="IPR011006">
    <property type="entry name" value="CheY-like_superfamily"/>
</dbReference>
<dbReference type="KEGG" id="ole:K0B96_07345"/>
<dbReference type="SUPFAM" id="SSF52172">
    <property type="entry name" value="CheY-like"/>
    <property type="match status" value="1"/>
</dbReference>
<name>A0A8F9TW97_9BACT</name>
<evidence type="ECO:0000259" key="8">
    <source>
        <dbReference type="PROSITE" id="PS50110"/>
    </source>
</evidence>
<organism evidence="9 10">
    <name type="scientific">Horticoccus luteus</name>
    <dbReference type="NCBI Taxonomy" id="2862869"/>
    <lineage>
        <taxon>Bacteria</taxon>
        <taxon>Pseudomonadati</taxon>
        <taxon>Verrucomicrobiota</taxon>
        <taxon>Opitutia</taxon>
        <taxon>Opitutales</taxon>
        <taxon>Opitutaceae</taxon>
        <taxon>Horticoccus</taxon>
    </lineage>
</organism>
<dbReference type="SUPFAM" id="SSF46894">
    <property type="entry name" value="C-terminal effector domain of the bipartite response regulators"/>
    <property type="match status" value="1"/>
</dbReference>
<dbReference type="GO" id="GO:0000156">
    <property type="term" value="F:phosphorelay response regulator activity"/>
    <property type="evidence" value="ECO:0007669"/>
    <property type="project" value="TreeGrafter"/>
</dbReference>
<dbReference type="InterPro" id="IPR001789">
    <property type="entry name" value="Sig_transdc_resp-reg_receiver"/>
</dbReference>
<dbReference type="InterPro" id="IPR036388">
    <property type="entry name" value="WH-like_DNA-bd_sf"/>
</dbReference>
<dbReference type="Pfam" id="PF00196">
    <property type="entry name" value="GerE"/>
    <property type="match status" value="1"/>
</dbReference>
<accession>A0A8F9TW97</accession>
<keyword evidence="10" id="KW-1185">Reference proteome</keyword>
<dbReference type="PANTHER" id="PTHR48111:SF1">
    <property type="entry name" value="TWO-COMPONENT RESPONSE REGULATOR ORR33"/>
    <property type="match status" value="1"/>
</dbReference>
<keyword evidence="1 6" id="KW-0597">Phosphoprotein</keyword>
<evidence type="ECO:0000256" key="5">
    <source>
        <dbReference type="ARBA" id="ARBA00023163"/>
    </source>
</evidence>
<feature type="domain" description="HTH luxR-type" evidence="7">
    <location>
        <begin position="223"/>
        <end position="289"/>
    </location>
</feature>
<dbReference type="PRINTS" id="PR00038">
    <property type="entry name" value="HTHLUXR"/>
</dbReference>
<proteinExistence type="predicted"/>
<keyword evidence="3" id="KW-0805">Transcription regulation</keyword>
<dbReference type="InterPro" id="IPR016032">
    <property type="entry name" value="Sig_transdc_resp-reg_C-effctor"/>
</dbReference>
<dbReference type="Proteomes" id="UP000825051">
    <property type="component" value="Chromosome"/>
</dbReference>
<evidence type="ECO:0000313" key="9">
    <source>
        <dbReference type="EMBL" id="QYM80414.1"/>
    </source>
</evidence>
<sequence>MSPPAKVLVVDDTPANISLMLDALSDAGYDVLVAESAASALALLAHNTPDLFLLDVLMPQVNGFELCAILKRDERCREVPVLFMTALHDAAEKVRAFSAGAVDYITKPVYPPEVLARVAAHLQIRALQRSLADELALRIEAENELSQSLDRAVLLVDAAGRIVFSTRRAENLLHQHFPARDAGALPANLADAESPLDVRRFAETGRTDLVLLMLDEKRSTLGPPALIALGLTPREAEILYWIAQGKSNPDVATILGANVRTVHKHVENIFRKLGCETRTAATVAALEILRPDAR</sequence>
<dbReference type="Gene3D" id="3.40.50.2300">
    <property type="match status" value="1"/>
</dbReference>
<feature type="domain" description="Response regulatory" evidence="8">
    <location>
        <begin position="6"/>
        <end position="122"/>
    </location>
</feature>
<dbReference type="AlphaFoldDB" id="A0A8F9TW97"/>
<dbReference type="InterPro" id="IPR000792">
    <property type="entry name" value="Tscrpt_reg_LuxR_C"/>
</dbReference>
<keyword evidence="2" id="KW-0902">Two-component regulatory system</keyword>
<dbReference type="InterPro" id="IPR039420">
    <property type="entry name" value="WalR-like"/>
</dbReference>
<dbReference type="Pfam" id="PF00072">
    <property type="entry name" value="Response_reg"/>
    <property type="match status" value="1"/>
</dbReference>
<evidence type="ECO:0000259" key="7">
    <source>
        <dbReference type="PROSITE" id="PS50043"/>
    </source>
</evidence>
<dbReference type="SMART" id="SM00448">
    <property type="entry name" value="REC"/>
    <property type="match status" value="1"/>
</dbReference>
<dbReference type="GO" id="GO:0000976">
    <property type="term" value="F:transcription cis-regulatory region binding"/>
    <property type="evidence" value="ECO:0007669"/>
    <property type="project" value="TreeGrafter"/>
</dbReference>
<dbReference type="SMART" id="SM00421">
    <property type="entry name" value="HTH_LUXR"/>
    <property type="match status" value="1"/>
</dbReference>
<dbReference type="GO" id="GO:0006355">
    <property type="term" value="P:regulation of DNA-templated transcription"/>
    <property type="evidence" value="ECO:0007669"/>
    <property type="project" value="InterPro"/>
</dbReference>
<dbReference type="CDD" id="cd06170">
    <property type="entry name" value="LuxR_C_like"/>
    <property type="match status" value="1"/>
</dbReference>
<dbReference type="GO" id="GO:0032993">
    <property type="term" value="C:protein-DNA complex"/>
    <property type="evidence" value="ECO:0007669"/>
    <property type="project" value="TreeGrafter"/>
</dbReference>
<feature type="modified residue" description="4-aspartylphosphate" evidence="6">
    <location>
        <position position="55"/>
    </location>
</feature>
<dbReference type="Gene3D" id="1.10.10.10">
    <property type="entry name" value="Winged helix-like DNA-binding domain superfamily/Winged helix DNA-binding domain"/>
    <property type="match status" value="1"/>
</dbReference>
<dbReference type="PANTHER" id="PTHR48111">
    <property type="entry name" value="REGULATOR OF RPOS"/>
    <property type="match status" value="1"/>
</dbReference>
<dbReference type="PROSITE" id="PS50110">
    <property type="entry name" value="RESPONSE_REGULATORY"/>
    <property type="match status" value="1"/>
</dbReference>